<dbReference type="PANTHER" id="PTHR30480">
    <property type="entry name" value="BETA-HEXOSAMINIDASE-RELATED"/>
    <property type="match status" value="1"/>
</dbReference>
<dbReference type="InterPro" id="IPR001764">
    <property type="entry name" value="Glyco_hydro_3_N"/>
</dbReference>
<gene>
    <name evidence="5" type="ORF">JQS43_06365</name>
</gene>
<sequence length="481" mass="49779">MATDPGLRRLALRTLLAAFPGTTAPDWARRLLEDGLTGYTFFGYNVADADQLSQLTAQLRDARNDVLIAIDEEGGDVTRLAHRTGSPYPGNAALGVVADPAVTQQVYQAIGNDLASVGVNLDLAPTVDVNTADDNPIIGTRSFGADPGEVARHTAAAVAGLQRTGVAACAKHFPGHGATVTDSHLTLPRVDATPAELRRRDLPPFAAAIEAGAKSIMTAHIVVPALTGQDPATFSSAALVTLLREEYGFTGAIITDALEMAGAAETAGSVPAAAIRSLAAGADLLCIGAQVDAALVDQVADRIAAAITSGELRRDRVEQAAARAASLAEWASVPNPADPLPADLGYRAAQRAVQVSGELATTAAPVVVQFDAAATIAEGRVPWGPDGHLPGVVRLDPAHATVDHLRKLAGDRPLALVGRHLHRDPATRALIEEVAQQHPTVVAEMGWPSTWRPADAHAFITTHGASYANSAALASVLHPSA</sequence>
<dbReference type="GO" id="GO:0009254">
    <property type="term" value="P:peptidoglycan turnover"/>
    <property type="evidence" value="ECO:0007669"/>
    <property type="project" value="TreeGrafter"/>
</dbReference>
<reference evidence="5" key="1">
    <citation type="submission" date="2021-02" db="EMBL/GenBank/DDBJ databases">
        <title>Natrosporangium hydrolyticum gen. nov., sp. nov, a haloalkaliphilic actinobacterium from a soda solonchak soil.</title>
        <authorList>
            <person name="Sorokin D.Y."/>
            <person name="Khijniak T.V."/>
            <person name="Zakharycheva A.P."/>
            <person name="Boueva O.V."/>
            <person name="Ariskina E.V."/>
            <person name="Hahnke R.L."/>
            <person name="Bunk B."/>
            <person name="Sproer C."/>
            <person name="Schumann P."/>
            <person name="Evtushenko L.I."/>
            <person name="Kublanov I.V."/>
        </authorList>
    </citation>
    <scope>NUCLEOTIDE SEQUENCE</scope>
    <source>
        <strain evidence="5">DSM 106523</strain>
    </source>
</reference>
<dbReference type="InterPro" id="IPR017853">
    <property type="entry name" value="GH"/>
</dbReference>
<keyword evidence="6" id="KW-1185">Reference proteome</keyword>
<evidence type="ECO:0000256" key="1">
    <source>
        <dbReference type="ARBA" id="ARBA00005336"/>
    </source>
</evidence>
<evidence type="ECO:0000256" key="2">
    <source>
        <dbReference type="ARBA" id="ARBA00022801"/>
    </source>
</evidence>
<dbReference type="InterPro" id="IPR050226">
    <property type="entry name" value="NagZ_Beta-hexosaminidase"/>
</dbReference>
<dbReference type="AlphaFoldDB" id="A0A895YIU1"/>
<evidence type="ECO:0000313" key="6">
    <source>
        <dbReference type="Proteomes" id="UP000662857"/>
    </source>
</evidence>
<organism evidence="5 6">
    <name type="scientific">Natronosporangium hydrolyticum</name>
    <dbReference type="NCBI Taxonomy" id="2811111"/>
    <lineage>
        <taxon>Bacteria</taxon>
        <taxon>Bacillati</taxon>
        <taxon>Actinomycetota</taxon>
        <taxon>Actinomycetes</taxon>
        <taxon>Micromonosporales</taxon>
        <taxon>Micromonosporaceae</taxon>
        <taxon>Natronosporangium</taxon>
    </lineage>
</organism>
<proteinExistence type="inferred from homology"/>
<keyword evidence="3" id="KW-0326">Glycosidase</keyword>
<keyword evidence="2 5" id="KW-0378">Hydrolase</keyword>
<dbReference type="GO" id="GO:0004553">
    <property type="term" value="F:hydrolase activity, hydrolyzing O-glycosyl compounds"/>
    <property type="evidence" value="ECO:0007669"/>
    <property type="project" value="InterPro"/>
</dbReference>
<dbReference type="RefSeq" id="WP_239678144.1">
    <property type="nucleotide sequence ID" value="NZ_CP070499.1"/>
</dbReference>
<protein>
    <submittedName>
        <fullName evidence="5">Glycoside hydrolase family 3 protein</fullName>
    </submittedName>
</protein>
<dbReference type="EMBL" id="CP070499">
    <property type="protein sequence ID" value="QSB15952.1"/>
    <property type="molecule type" value="Genomic_DNA"/>
</dbReference>
<dbReference type="KEGG" id="nhy:JQS43_06365"/>
<dbReference type="Gene3D" id="3.20.20.300">
    <property type="entry name" value="Glycoside hydrolase, family 3, N-terminal domain"/>
    <property type="match status" value="1"/>
</dbReference>
<dbReference type="Proteomes" id="UP000662857">
    <property type="component" value="Chromosome"/>
</dbReference>
<dbReference type="SUPFAM" id="SSF51445">
    <property type="entry name" value="(Trans)glycosidases"/>
    <property type="match status" value="1"/>
</dbReference>
<evidence type="ECO:0000259" key="4">
    <source>
        <dbReference type="Pfam" id="PF00933"/>
    </source>
</evidence>
<dbReference type="Pfam" id="PF00933">
    <property type="entry name" value="Glyco_hydro_3"/>
    <property type="match status" value="1"/>
</dbReference>
<evidence type="ECO:0000313" key="5">
    <source>
        <dbReference type="EMBL" id="QSB15952.1"/>
    </source>
</evidence>
<name>A0A895YIU1_9ACTN</name>
<accession>A0A895YIU1</accession>
<dbReference type="InterPro" id="IPR036962">
    <property type="entry name" value="Glyco_hydro_3_N_sf"/>
</dbReference>
<evidence type="ECO:0000256" key="3">
    <source>
        <dbReference type="ARBA" id="ARBA00023295"/>
    </source>
</evidence>
<comment type="similarity">
    <text evidence="1">Belongs to the glycosyl hydrolase 3 family.</text>
</comment>
<feature type="domain" description="Glycoside hydrolase family 3 N-terminal" evidence="4">
    <location>
        <begin position="31"/>
        <end position="326"/>
    </location>
</feature>
<dbReference type="GO" id="GO:0005975">
    <property type="term" value="P:carbohydrate metabolic process"/>
    <property type="evidence" value="ECO:0007669"/>
    <property type="project" value="InterPro"/>
</dbReference>
<dbReference type="PANTHER" id="PTHR30480:SF16">
    <property type="entry name" value="GLYCOSIDE HYDROLASE FAMILY 3 DOMAIN PROTEIN"/>
    <property type="match status" value="1"/>
</dbReference>